<evidence type="ECO:0000256" key="1">
    <source>
        <dbReference type="ARBA" id="ARBA00008779"/>
    </source>
</evidence>
<dbReference type="Gene3D" id="3.30.1120.10">
    <property type="match status" value="1"/>
</dbReference>
<dbReference type="PANTHER" id="PTHR42693:SF53">
    <property type="entry name" value="ENDO-4-O-SULFATASE"/>
    <property type="match status" value="1"/>
</dbReference>
<evidence type="ECO:0000313" key="4">
    <source>
        <dbReference type="EMBL" id="MDZ5457340.1"/>
    </source>
</evidence>
<evidence type="ECO:0000259" key="3">
    <source>
        <dbReference type="Pfam" id="PF00884"/>
    </source>
</evidence>
<dbReference type="SUPFAM" id="SSF53649">
    <property type="entry name" value="Alkaline phosphatase-like"/>
    <property type="match status" value="1"/>
</dbReference>
<dbReference type="Proteomes" id="UP001293718">
    <property type="component" value="Unassembled WGS sequence"/>
</dbReference>
<dbReference type="PANTHER" id="PTHR42693">
    <property type="entry name" value="ARYLSULFATASE FAMILY MEMBER"/>
    <property type="match status" value="1"/>
</dbReference>
<accession>A0ABU5IFP2</accession>
<evidence type="ECO:0000313" key="5">
    <source>
        <dbReference type="Proteomes" id="UP001293718"/>
    </source>
</evidence>
<dbReference type="InterPro" id="IPR017850">
    <property type="entry name" value="Alkaline_phosphatase_core_sf"/>
</dbReference>
<name>A0ABU5IFP2_9BURK</name>
<dbReference type="Gene3D" id="3.40.720.10">
    <property type="entry name" value="Alkaline Phosphatase, subunit A"/>
    <property type="match status" value="1"/>
</dbReference>
<proteinExistence type="inferred from homology"/>
<sequence>METYHRMIHHMDEGIGRVLAALEAKGVARDTLVVFTSDNGGERFSDNWPFVGQKMDLLEGGIRVPLIARWPARIQGGSTTSTPAISMDWAATMLAAAGVAPSSACPLDGLSLLPLFDDPRWDPQRRLYWRMLHRRQAALREGTWKYLSMDRNEYLFDLAADERERANLARRYPERLAAMKQAWQDWNAGMPGIPEEARAILVFGDADIPRASH</sequence>
<feature type="domain" description="Sulfatase N-terminal" evidence="3">
    <location>
        <begin position="1"/>
        <end position="99"/>
    </location>
</feature>
<protein>
    <submittedName>
        <fullName evidence="4">Sulfatase-like hydrolase/transferase</fullName>
    </submittedName>
</protein>
<comment type="similarity">
    <text evidence="1">Belongs to the sulfatase family.</text>
</comment>
<keyword evidence="2" id="KW-0378">Hydrolase</keyword>
<dbReference type="InterPro" id="IPR050738">
    <property type="entry name" value="Sulfatase"/>
</dbReference>
<comment type="caution">
    <text evidence="4">The sequence shown here is derived from an EMBL/GenBank/DDBJ whole genome shotgun (WGS) entry which is preliminary data.</text>
</comment>
<dbReference type="RefSeq" id="WP_322465661.1">
    <property type="nucleotide sequence ID" value="NZ_JAXOJX010000017.1"/>
</dbReference>
<evidence type="ECO:0000256" key="2">
    <source>
        <dbReference type="ARBA" id="ARBA00022801"/>
    </source>
</evidence>
<dbReference type="InterPro" id="IPR000917">
    <property type="entry name" value="Sulfatase_N"/>
</dbReference>
<gene>
    <name evidence="4" type="ORF">SM757_12240</name>
</gene>
<reference evidence="4 5" key="1">
    <citation type="submission" date="2023-11" db="EMBL/GenBank/DDBJ databases">
        <title>Draft genome of Azohydromonas lata strain H1 (DSM1123), a polyhydroxyalkanoate producer.</title>
        <authorList>
            <person name="Traversa D."/>
            <person name="D'Addabbo P."/>
            <person name="Pazzani C."/>
            <person name="Manzari C."/>
            <person name="Chiara M."/>
            <person name="Scrascia M."/>
        </authorList>
    </citation>
    <scope>NUCLEOTIDE SEQUENCE [LARGE SCALE GENOMIC DNA]</scope>
    <source>
        <strain evidence="4 5">H1</strain>
    </source>
</reference>
<keyword evidence="5" id="KW-1185">Reference proteome</keyword>
<dbReference type="Pfam" id="PF00884">
    <property type="entry name" value="Sulfatase"/>
    <property type="match status" value="1"/>
</dbReference>
<dbReference type="EMBL" id="JAXOJX010000017">
    <property type="protein sequence ID" value="MDZ5457340.1"/>
    <property type="molecule type" value="Genomic_DNA"/>
</dbReference>
<organism evidence="4 5">
    <name type="scientific">Azohydromonas lata</name>
    <dbReference type="NCBI Taxonomy" id="45677"/>
    <lineage>
        <taxon>Bacteria</taxon>
        <taxon>Pseudomonadati</taxon>
        <taxon>Pseudomonadota</taxon>
        <taxon>Betaproteobacteria</taxon>
        <taxon>Burkholderiales</taxon>
        <taxon>Sphaerotilaceae</taxon>
        <taxon>Azohydromonas</taxon>
    </lineage>
</organism>